<evidence type="ECO:0000256" key="4">
    <source>
        <dbReference type="ARBA" id="ARBA00022833"/>
    </source>
</evidence>
<keyword evidence="8" id="KW-0539">Nucleus</keyword>
<proteinExistence type="predicted"/>
<dbReference type="InterPro" id="IPR007021">
    <property type="entry name" value="DUF659"/>
</dbReference>
<dbReference type="GO" id="GO:0008270">
    <property type="term" value="F:zinc ion binding"/>
    <property type="evidence" value="ECO:0007669"/>
    <property type="project" value="UniProtKB-KW"/>
</dbReference>
<reference evidence="14" key="3">
    <citation type="submission" date="2019-08" db="EMBL/GenBank/DDBJ databases">
        <authorList>
            <consortium name="Photinus pyralis genome working group"/>
            <person name="Fallon T.R."/>
            <person name="Sander Lower S.E."/>
            <person name="Weng J.-K."/>
        </authorList>
    </citation>
    <scope>NUCLEOTIDE SEQUENCE</scope>
    <source>
        <strain evidence="14">1611_PpyrPB1</strain>
        <tissue evidence="14">Whole body</tissue>
    </source>
</reference>
<evidence type="ECO:0000256" key="8">
    <source>
        <dbReference type="ARBA" id="ARBA00023242"/>
    </source>
</evidence>
<dbReference type="PANTHER" id="PTHR46481:SF10">
    <property type="entry name" value="ZINC FINGER BED DOMAIN-CONTAINING PROTEIN 39"/>
    <property type="match status" value="1"/>
</dbReference>
<evidence type="ECO:0000259" key="10">
    <source>
        <dbReference type="Pfam" id="PF02892"/>
    </source>
</evidence>
<keyword evidence="5" id="KW-0805">Transcription regulation</keyword>
<keyword evidence="7" id="KW-0804">Transcription</keyword>
<evidence type="ECO:0000313" key="13">
    <source>
        <dbReference type="EMBL" id="JAV75599.1"/>
    </source>
</evidence>
<gene>
    <name evidence="14" type="ORF">PPYR_07752</name>
</gene>
<sequence>MVKPRSSVWMYFEECIDSNKKTTCVQCKFCKEKYSKNSTRMKIHIGNCMKAPTSIRSKMTASSRTSSPSTSTSTTSCSRHESNVEKNTVRTLSAVTPVKKSNYISNKQRSMVESFVDVMKVEEHQQLTALFAKAVFTSNTPLSITENRNWKLFFKRLRPSFTLPGRYLLSHRLLDEEFERVQIHVEETLNISENLALQCDGWSNLRNESVINVIITTPRPLFVKSVLSGTASHTATYLEGIMLEIIEKYGPHKFSAIVTDNAANMRKAARNIQEKYPHIVSYGCMAHTLHLMCSDILRVESVEQIIVSVKNIVKTIMSSQILRAKLEEIKKDMKLTTSLSMPVKTRWGSHVKSMEDLVKCKFALQRLSITEDTQKVVHTIKPVILSEDFWVSVEGVINLLKPITQSITLLEGDSPSIHLVCKSFNAINLEFDSNLQLLKLQETERNNILQKFSERQQYAMQPVHMAADLLNPHSVGSYLSSEQKMRAMKFINGLAKDMMLPTAIAELGHYMGKLHFFAENFLWEVLPTVDAITWWKGYCGDLSLSKLAVRILTMPCTSAATERSFSTQSLIHTNRRNRLTSKRAIKLNYIQHNSKLFSSQEPTTVQDDRNFQHQQSNINNPEAPPTSSSKEKYSRKSFSTNQVCSESSDSDSNISWTSDIEGNGNSDDDFSYNDTPSDAEEEHIDETPQTKGQKRKRDTTCLLSASHIAGSDSKDDSLEVLNCSIHNADESVYDPDPQESLLESDLQSISCKSFYKETIPITRRK</sequence>
<organism evidence="13">
    <name type="scientific">Photinus pyralis</name>
    <name type="common">Common eastern firefly</name>
    <name type="synonym">Lampyris pyralis</name>
    <dbReference type="NCBI Taxonomy" id="7054"/>
    <lineage>
        <taxon>Eukaryota</taxon>
        <taxon>Metazoa</taxon>
        <taxon>Ecdysozoa</taxon>
        <taxon>Arthropoda</taxon>
        <taxon>Hexapoda</taxon>
        <taxon>Insecta</taxon>
        <taxon>Pterygota</taxon>
        <taxon>Neoptera</taxon>
        <taxon>Endopterygota</taxon>
        <taxon>Coleoptera</taxon>
        <taxon>Polyphaga</taxon>
        <taxon>Elateriformia</taxon>
        <taxon>Elateroidea</taxon>
        <taxon>Lampyridae</taxon>
        <taxon>Lampyrinae</taxon>
        <taxon>Photinus</taxon>
    </lineage>
</organism>
<feature type="domain" description="BED-type" evidence="10">
    <location>
        <begin position="6"/>
        <end position="45"/>
    </location>
</feature>
<dbReference type="PANTHER" id="PTHR46481">
    <property type="entry name" value="ZINC FINGER BED DOMAIN-CONTAINING PROTEIN 4"/>
    <property type="match status" value="1"/>
</dbReference>
<dbReference type="AlphaFoldDB" id="A0A1Y1LPM8"/>
<feature type="compositionally biased region" description="Low complexity" evidence="9">
    <location>
        <begin position="645"/>
        <end position="659"/>
    </location>
</feature>
<evidence type="ECO:0000256" key="6">
    <source>
        <dbReference type="ARBA" id="ARBA00023125"/>
    </source>
</evidence>
<protein>
    <recommendedName>
        <fullName evidence="16">BED-type domain-containing protein</fullName>
    </recommendedName>
</protein>
<dbReference type="Pfam" id="PF05699">
    <property type="entry name" value="Dimer_Tnp_hAT"/>
    <property type="match status" value="1"/>
</dbReference>
<keyword evidence="2" id="KW-0479">Metal-binding</keyword>
<evidence type="ECO:0000256" key="2">
    <source>
        <dbReference type="ARBA" id="ARBA00022723"/>
    </source>
</evidence>
<keyword evidence="15" id="KW-1185">Reference proteome</keyword>
<keyword evidence="3" id="KW-0863">Zinc-finger</keyword>
<evidence type="ECO:0000256" key="7">
    <source>
        <dbReference type="ARBA" id="ARBA00023163"/>
    </source>
</evidence>
<dbReference type="GO" id="GO:0046983">
    <property type="term" value="F:protein dimerization activity"/>
    <property type="evidence" value="ECO:0007669"/>
    <property type="project" value="InterPro"/>
</dbReference>
<evidence type="ECO:0000313" key="14">
    <source>
        <dbReference type="EMBL" id="KAB0799872.1"/>
    </source>
</evidence>
<comment type="subcellular location">
    <subcellularLocation>
        <location evidence="1">Nucleus</location>
    </subcellularLocation>
</comment>
<feature type="compositionally biased region" description="Low complexity" evidence="9">
    <location>
        <begin position="56"/>
        <end position="77"/>
    </location>
</feature>
<dbReference type="GO" id="GO:0005634">
    <property type="term" value="C:nucleus"/>
    <property type="evidence" value="ECO:0007669"/>
    <property type="project" value="UniProtKB-SubCell"/>
</dbReference>
<evidence type="ECO:0000256" key="3">
    <source>
        <dbReference type="ARBA" id="ARBA00022771"/>
    </source>
</evidence>
<evidence type="ECO:0000256" key="9">
    <source>
        <dbReference type="SAM" id="MobiDB-lite"/>
    </source>
</evidence>
<feature type="domain" description="HAT C-terminal dimerisation" evidence="12">
    <location>
        <begin position="517"/>
        <end position="593"/>
    </location>
</feature>
<keyword evidence="6" id="KW-0238">DNA-binding</keyword>
<dbReference type="SUPFAM" id="SSF53098">
    <property type="entry name" value="Ribonuclease H-like"/>
    <property type="match status" value="1"/>
</dbReference>
<dbReference type="OrthoDB" id="6778913at2759"/>
<dbReference type="EMBL" id="GEZM01050411">
    <property type="protein sequence ID" value="JAV75599.1"/>
    <property type="molecule type" value="Transcribed_RNA"/>
</dbReference>
<dbReference type="EMBL" id="VVIM01000005">
    <property type="protein sequence ID" value="KAB0799872.1"/>
    <property type="molecule type" value="Genomic_DNA"/>
</dbReference>
<evidence type="ECO:0000259" key="11">
    <source>
        <dbReference type="Pfam" id="PF04937"/>
    </source>
</evidence>
<dbReference type="Proteomes" id="UP000327044">
    <property type="component" value="Unassembled WGS sequence"/>
</dbReference>
<accession>A0A1Y1LPM8</accession>
<reference evidence="14 15" key="2">
    <citation type="journal article" date="2018" name="Elife">
        <title>Firefly genomes illuminate parallel origins of bioluminescence in beetles.</title>
        <authorList>
            <person name="Fallon T.R."/>
            <person name="Lower S.E."/>
            <person name="Chang C.H."/>
            <person name="Bessho-Uehara M."/>
            <person name="Martin G.J."/>
            <person name="Bewick A.J."/>
            <person name="Behringer M."/>
            <person name="Debat H.J."/>
            <person name="Wong I."/>
            <person name="Day J.C."/>
            <person name="Suvorov A."/>
            <person name="Silva C.J."/>
            <person name="Stanger-Hall K.F."/>
            <person name="Hall D.W."/>
            <person name="Schmitz R.J."/>
            <person name="Nelson D.R."/>
            <person name="Lewis S.M."/>
            <person name="Shigenobu S."/>
            <person name="Bybee S.M."/>
            <person name="Larracuente A.M."/>
            <person name="Oba Y."/>
            <person name="Weng J.K."/>
        </authorList>
    </citation>
    <scope>NUCLEOTIDE SEQUENCE [LARGE SCALE GENOMIC DNA]</scope>
    <source>
        <strain evidence="14">1611_PpyrPB1</strain>
        <tissue evidence="14">Whole body</tissue>
    </source>
</reference>
<feature type="region of interest" description="Disordered" evidence="9">
    <location>
        <begin position="614"/>
        <end position="698"/>
    </location>
</feature>
<evidence type="ECO:0000256" key="5">
    <source>
        <dbReference type="ARBA" id="ARBA00023015"/>
    </source>
</evidence>
<keyword evidence="4" id="KW-0862">Zinc</keyword>
<reference evidence="13" key="1">
    <citation type="journal article" date="2016" name="Sci. Rep.">
        <title>Molecular characterization of firefly nuptial gifts: a multi-omics approach sheds light on postcopulatory sexual selection.</title>
        <authorList>
            <person name="Al-Wathiqui N."/>
            <person name="Fallon T.R."/>
            <person name="South A."/>
            <person name="Weng J.K."/>
            <person name="Lewis S.M."/>
        </authorList>
    </citation>
    <scope>NUCLEOTIDE SEQUENCE</scope>
</reference>
<evidence type="ECO:0000256" key="1">
    <source>
        <dbReference type="ARBA" id="ARBA00004123"/>
    </source>
</evidence>
<feature type="region of interest" description="Disordered" evidence="9">
    <location>
        <begin position="55"/>
        <end position="86"/>
    </location>
</feature>
<dbReference type="InterPro" id="IPR008906">
    <property type="entry name" value="HATC_C_dom"/>
</dbReference>
<evidence type="ECO:0000259" key="12">
    <source>
        <dbReference type="Pfam" id="PF05699"/>
    </source>
</evidence>
<dbReference type="InterPro" id="IPR012337">
    <property type="entry name" value="RNaseH-like_sf"/>
</dbReference>
<feature type="domain" description="DUF659" evidence="11">
    <location>
        <begin position="166"/>
        <end position="312"/>
    </location>
</feature>
<dbReference type="Pfam" id="PF02892">
    <property type="entry name" value="zf-BED"/>
    <property type="match status" value="1"/>
</dbReference>
<feature type="compositionally biased region" description="Polar residues" evidence="9">
    <location>
        <begin position="614"/>
        <end position="628"/>
    </location>
</feature>
<name>A0A1Y1LPM8_PHOPY</name>
<dbReference type="InParanoid" id="A0A1Y1LPM8"/>
<feature type="compositionally biased region" description="Acidic residues" evidence="9">
    <location>
        <begin position="666"/>
        <end position="684"/>
    </location>
</feature>
<evidence type="ECO:0008006" key="16">
    <source>
        <dbReference type="Google" id="ProtNLM"/>
    </source>
</evidence>
<dbReference type="GO" id="GO:0003677">
    <property type="term" value="F:DNA binding"/>
    <property type="evidence" value="ECO:0007669"/>
    <property type="project" value="UniProtKB-KW"/>
</dbReference>
<evidence type="ECO:0000313" key="15">
    <source>
        <dbReference type="Proteomes" id="UP000327044"/>
    </source>
</evidence>
<dbReference type="InterPro" id="IPR003656">
    <property type="entry name" value="Znf_BED"/>
</dbReference>
<dbReference type="InterPro" id="IPR052035">
    <property type="entry name" value="ZnF_BED_domain_contain"/>
</dbReference>
<dbReference type="Pfam" id="PF04937">
    <property type="entry name" value="DUF659"/>
    <property type="match status" value="1"/>
</dbReference>